<dbReference type="GO" id="GO:0004668">
    <property type="term" value="F:protein-arginine deiminase activity"/>
    <property type="evidence" value="ECO:0007669"/>
    <property type="project" value="InterPro"/>
</dbReference>
<feature type="region of interest" description="Disordered" evidence="1">
    <location>
        <begin position="14"/>
        <end position="51"/>
    </location>
</feature>
<protein>
    <submittedName>
        <fullName evidence="3">Arginine deiminase type-3</fullName>
    </submittedName>
</protein>
<accession>A0A3M7MAQ5</accession>
<dbReference type="GO" id="GO:0005509">
    <property type="term" value="F:calcium ion binding"/>
    <property type="evidence" value="ECO:0007669"/>
    <property type="project" value="InterPro"/>
</dbReference>
<name>A0A3M7MAQ5_9PLEO</name>
<dbReference type="GO" id="GO:0005737">
    <property type="term" value="C:cytoplasm"/>
    <property type="evidence" value="ECO:0007669"/>
    <property type="project" value="InterPro"/>
</dbReference>
<feature type="compositionally biased region" description="Basic and acidic residues" evidence="1">
    <location>
        <begin position="14"/>
        <end position="40"/>
    </location>
</feature>
<evidence type="ECO:0000313" key="3">
    <source>
        <dbReference type="EMBL" id="RMZ71444.1"/>
    </source>
</evidence>
<feature type="domain" description="Protein-arginine deiminase C-terminal" evidence="2">
    <location>
        <begin position="193"/>
        <end position="338"/>
    </location>
</feature>
<reference evidence="3 4" key="1">
    <citation type="journal article" date="2014" name="PLoS ONE">
        <title>De novo Genome Assembly of the Fungal Plant Pathogen Pyrenophora semeniperda.</title>
        <authorList>
            <person name="Soliai M.M."/>
            <person name="Meyer S.E."/>
            <person name="Udall J.A."/>
            <person name="Elzinga D.E."/>
            <person name="Hermansen R.A."/>
            <person name="Bodily P.M."/>
            <person name="Hart A.A."/>
            <person name="Coleman C.E."/>
        </authorList>
    </citation>
    <scope>NUCLEOTIDE SEQUENCE [LARGE SCALE GENOMIC DNA]</scope>
    <source>
        <strain evidence="3 4">CCB06</strain>
        <tissue evidence="3">Mycelium</tissue>
    </source>
</reference>
<dbReference type="Gene3D" id="3.75.10.10">
    <property type="entry name" value="L-arginine/glycine Amidinotransferase, Chain A"/>
    <property type="match status" value="1"/>
</dbReference>
<keyword evidence="4" id="KW-1185">Reference proteome</keyword>
<evidence type="ECO:0000259" key="2">
    <source>
        <dbReference type="Pfam" id="PF03068"/>
    </source>
</evidence>
<organism evidence="3 4">
    <name type="scientific">Pyrenophora seminiperda CCB06</name>
    <dbReference type="NCBI Taxonomy" id="1302712"/>
    <lineage>
        <taxon>Eukaryota</taxon>
        <taxon>Fungi</taxon>
        <taxon>Dikarya</taxon>
        <taxon>Ascomycota</taxon>
        <taxon>Pezizomycotina</taxon>
        <taxon>Dothideomycetes</taxon>
        <taxon>Pleosporomycetidae</taxon>
        <taxon>Pleosporales</taxon>
        <taxon>Pleosporineae</taxon>
        <taxon>Pleosporaceae</taxon>
        <taxon>Pyrenophora</taxon>
    </lineage>
</organism>
<sequence>MQRQGELQVQLVWEKRPDKSTNSTDKLKDDIRTDTNRDSTVDITGLSNSNDKNEWSADSGAIFLPDIGDTNRRCSNALLKGPAVSNEKFDKCNDAFDNSMRSEQFVAPLRTIPMPGLPNDASGRVSIKDPVQRNQAYVDGNSTFSTASLREHLVFGIDGSHAHCPDGWDDPVTITFDVQSCLDSLSDKVILRTHTHLYLVQQIIAVKGNEISEPWLVRFSKNFLTAVTESGLEGELYFFHDRDDIWAQDFMEPDAASLPSPDSPISLQIMICTSQNERVAGKQVFEYHHDTGIGAVQQLGGAREEIKSGGNIETIPAYEFSDTSWPAGRLILGNHGEQEHFMLLFF</sequence>
<feature type="compositionally biased region" description="Polar residues" evidence="1">
    <location>
        <begin position="41"/>
        <end position="50"/>
    </location>
</feature>
<dbReference type="Proteomes" id="UP000265663">
    <property type="component" value="Unassembled WGS sequence"/>
</dbReference>
<proteinExistence type="predicted"/>
<dbReference type="AlphaFoldDB" id="A0A3M7MAQ5"/>
<gene>
    <name evidence="3" type="ORF">GMOD_00006555</name>
</gene>
<dbReference type="Pfam" id="PF03068">
    <property type="entry name" value="PAD"/>
    <property type="match status" value="1"/>
</dbReference>
<dbReference type="InterPro" id="IPR013530">
    <property type="entry name" value="PAD_C"/>
</dbReference>
<dbReference type="SUPFAM" id="SSF55909">
    <property type="entry name" value="Pentein"/>
    <property type="match status" value="1"/>
</dbReference>
<dbReference type="EMBL" id="KE747827">
    <property type="protein sequence ID" value="RMZ71444.1"/>
    <property type="molecule type" value="Genomic_DNA"/>
</dbReference>
<evidence type="ECO:0000256" key="1">
    <source>
        <dbReference type="SAM" id="MobiDB-lite"/>
    </source>
</evidence>
<evidence type="ECO:0000313" key="4">
    <source>
        <dbReference type="Proteomes" id="UP000265663"/>
    </source>
</evidence>
<dbReference type="OrthoDB" id="5102063at2759"/>